<dbReference type="InterPro" id="IPR051199">
    <property type="entry name" value="LPS_LOS_Heptosyltrfase"/>
</dbReference>
<sequence length="347" mass="38110">MKILIIRRDNIGDLILTTPLIASLARHFGGTVDVLVNTYNQAVLKNNPHIGTVHLYSKLHHRHSGQSALGVIFNRIKTSLQLRRAGYDVVIIAKEHWDKRPLQWARLSGAKRIIAVGNQAPSAITDLIPTQSARQHIVELLSQLAQPLGVSLPPAGLELYPGEEEVSVLRHRINLTEGLPVYGVQISARKPGQRWQTEKFIRFMHEIAAQHPCQFLLFWSPGAADNKSHPGDDEKASEILEHCTDIKVTAVHTTGLRELIAGMSLCQQILTSDGGALHVAAGVNVPTVAMFGNSDAWFWGPWGVPSETLEAPGQEVAQLTVGQVKERFMALRQRVLAAENNDIVPAA</sequence>
<dbReference type="OrthoDB" id="9797795at2"/>
<dbReference type="Gene3D" id="3.40.50.2000">
    <property type="entry name" value="Glycogen Phosphorylase B"/>
    <property type="match status" value="2"/>
</dbReference>
<dbReference type="AlphaFoldDB" id="A0A095T6T1"/>
<comment type="caution">
    <text evidence="3">The sequence shown here is derived from an EMBL/GenBank/DDBJ whole genome shotgun (WGS) entry which is preliminary data.</text>
</comment>
<dbReference type="PANTHER" id="PTHR30160">
    <property type="entry name" value="TETRAACYLDISACCHARIDE 4'-KINASE-RELATED"/>
    <property type="match status" value="1"/>
</dbReference>
<dbReference type="PANTHER" id="PTHR30160:SF1">
    <property type="entry name" value="LIPOPOLYSACCHARIDE 1,2-N-ACETYLGLUCOSAMINETRANSFERASE-RELATED"/>
    <property type="match status" value="1"/>
</dbReference>
<organism evidence="3 4">
    <name type="scientific">Tatumella morbirosei</name>
    <dbReference type="NCBI Taxonomy" id="642227"/>
    <lineage>
        <taxon>Bacteria</taxon>
        <taxon>Pseudomonadati</taxon>
        <taxon>Pseudomonadota</taxon>
        <taxon>Gammaproteobacteria</taxon>
        <taxon>Enterobacterales</taxon>
        <taxon>Erwiniaceae</taxon>
        <taxon>Tatumella</taxon>
    </lineage>
</organism>
<dbReference type="Proteomes" id="UP000029577">
    <property type="component" value="Unassembled WGS sequence"/>
</dbReference>
<evidence type="ECO:0000256" key="1">
    <source>
        <dbReference type="ARBA" id="ARBA00022676"/>
    </source>
</evidence>
<dbReference type="CDD" id="cd03789">
    <property type="entry name" value="GT9_LPS_heptosyltransferase"/>
    <property type="match status" value="1"/>
</dbReference>
<dbReference type="EMBL" id="JPKR02000003">
    <property type="protein sequence ID" value="KGD72402.1"/>
    <property type="molecule type" value="Genomic_DNA"/>
</dbReference>
<name>A0A095T6T1_9GAMM</name>
<evidence type="ECO:0000313" key="3">
    <source>
        <dbReference type="EMBL" id="KGD72402.1"/>
    </source>
</evidence>
<dbReference type="SUPFAM" id="SSF53756">
    <property type="entry name" value="UDP-Glycosyltransferase/glycogen phosphorylase"/>
    <property type="match status" value="1"/>
</dbReference>
<dbReference type="GO" id="GO:0009244">
    <property type="term" value="P:lipopolysaccharide core region biosynthetic process"/>
    <property type="evidence" value="ECO:0007669"/>
    <property type="project" value="TreeGrafter"/>
</dbReference>
<reference evidence="3" key="1">
    <citation type="submission" date="2014-12" db="EMBL/GenBank/DDBJ databases">
        <title>The draft genome of the Tatumella morbirosei type strain, LMG23360T isolated from pineapple rot.</title>
        <authorList>
            <person name="Smits T.H."/>
            <person name="Palmer M."/>
            <person name="Venter S.N."/>
            <person name="Duffy B."/>
            <person name="Steenkamp E.T."/>
            <person name="Chan W.Y."/>
            <person name="Coutinho T.A."/>
            <person name="Coetzee M.P."/>
            <person name="De Maayer P."/>
        </authorList>
    </citation>
    <scope>NUCLEOTIDE SEQUENCE [LARGE SCALE GENOMIC DNA]</scope>
    <source>
        <strain evidence="3">LMG 23360</strain>
    </source>
</reference>
<protein>
    <submittedName>
        <fullName evidence="3">Glycosyl transferase</fullName>
    </submittedName>
</protein>
<dbReference type="GO" id="GO:0008713">
    <property type="term" value="F:ADP-heptose-lipopolysaccharide heptosyltransferase activity"/>
    <property type="evidence" value="ECO:0007669"/>
    <property type="project" value="TreeGrafter"/>
</dbReference>
<evidence type="ECO:0000256" key="2">
    <source>
        <dbReference type="ARBA" id="ARBA00022679"/>
    </source>
</evidence>
<dbReference type="Pfam" id="PF01075">
    <property type="entry name" value="Glyco_transf_9"/>
    <property type="match status" value="1"/>
</dbReference>
<keyword evidence="2 3" id="KW-0808">Transferase</keyword>
<dbReference type="STRING" id="642227.HA49_16895"/>
<keyword evidence="1" id="KW-0328">Glycosyltransferase</keyword>
<dbReference type="eggNOG" id="COG0859">
    <property type="taxonomic scope" value="Bacteria"/>
</dbReference>
<evidence type="ECO:0000313" key="4">
    <source>
        <dbReference type="Proteomes" id="UP000029577"/>
    </source>
</evidence>
<dbReference type="GO" id="GO:0005829">
    <property type="term" value="C:cytosol"/>
    <property type="evidence" value="ECO:0007669"/>
    <property type="project" value="TreeGrafter"/>
</dbReference>
<keyword evidence="4" id="KW-1185">Reference proteome</keyword>
<gene>
    <name evidence="3" type="ORF">HA49_16895</name>
</gene>
<accession>A0A095T6T1</accession>
<proteinExistence type="predicted"/>
<dbReference type="InterPro" id="IPR002201">
    <property type="entry name" value="Glyco_trans_9"/>
</dbReference>
<dbReference type="RefSeq" id="WP_038021994.1">
    <property type="nucleotide sequence ID" value="NZ_JPKR02000003.1"/>
</dbReference>